<dbReference type="GO" id="GO:0042986">
    <property type="term" value="P:positive regulation of amyloid precursor protein biosynthetic process"/>
    <property type="evidence" value="ECO:0007669"/>
    <property type="project" value="Ensembl"/>
</dbReference>
<evidence type="ECO:0000313" key="18">
    <source>
        <dbReference type="Proteomes" id="UP000805418"/>
    </source>
</evidence>
<dbReference type="GO" id="GO:0042098">
    <property type="term" value="P:T cell proliferation"/>
    <property type="evidence" value="ECO:0007669"/>
    <property type="project" value="Ensembl"/>
</dbReference>
<evidence type="ECO:0000256" key="7">
    <source>
        <dbReference type="ARBA" id="ARBA00022976"/>
    </source>
</evidence>
<dbReference type="AlphaFoldDB" id="A0A8I3QNM5"/>
<dbReference type="GO" id="GO:0042470">
    <property type="term" value="C:melanosome"/>
    <property type="evidence" value="ECO:0007669"/>
    <property type="project" value="UniProtKB-SubCell"/>
</dbReference>
<evidence type="ECO:0000256" key="1">
    <source>
        <dbReference type="ARBA" id="ARBA00004223"/>
    </source>
</evidence>
<dbReference type="GO" id="GO:0022010">
    <property type="term" value="P:central nervous system myelination"/>
    <property type="evidence" value="ECO:0007669"/>
    <property type="project" value="Ensembl"/>
</dbReference>
<evidence type="ECO:0000256" key="12">
    <source>
        <dbReference type="ARBA" id="ARBA00023329"/>
    </source>
</evidence>
<dbReference type="GO" id="GO:0005886">
    <property type="term" value="C:plasma membrane"/>
    <property type="evidence" value="ECO:0000318"/>
    <property type="project" value="GO_Central"/>
</dbReference>
<evidence type="ECO:0000256" key="14">
    <source>
        <dbReference type="SAM" id="MobiDB-lite"/>
    </source>
</evidence>
<evidence type="ECO:0000256" key="4">
    <source>
        <dbReference type="ARBA" id="ARBA00015303"/>
    </source>
</evidence>
<dbReference type="GO" id="GO:0005783">
    <property type="term" value="C:endoplasmic reticulum"/>
    <property type="evidence" value="ECO:0007669"/>
    <property type="project" value="Ensembl"/>
</dbReference>
<comment type="similarity">
    <text evidence="3">Belongs to the nicastrin family.</text>
</comment>
<dbReference type="GO" id="GO:0005794">
    <property type="term" value="C:Golgi apparatus"/>
    <property type="evidence" value="ECO:0007669"/>
    <property type="project" value="Ensembl"/>
</dbReference>
<evidence type="ECO:0000256" key="8">
    <source>
        <dbReference type="ARBA" id="ARBA00022989"/>
    </source>
</evidence>
<proteinExistence type="inferred from homology"/>
<dbReference type="GO" id="GO:0071277">
    <property type="term" value="P:cellular response to calcium ion"/>
    <property type="evidence" value="ECO:0007669"/>
    <property type="project" value="Ensembl"/>
</dbReference>
<keyword evidence="9 15" id="KW-0472">Membrane</keyword>
<dbReference type="Reactome" id="R-CFA-205043">
    <property type="pathway name" value="NRIF signals cell death from the nucleus"/>
</dbReference>
<evidence type="ECO:0000259" key="16">
    <source>
        <dbReference type="Pfam" id="PF18266"/>
    </source>
</evidence>
<dbReference type="Ensembl" id="ENSCAFT00845054220.1">
    <property type="protein sequence ID" value="ENSCAFP00845042596.1"/>
    <property type="gene ID" value="ENSCAFG00845030514.1"/>
</dbReference>
<dbReference type="FunCoup" id="A0A8I3QNM5">
    <property type="interactions" value="2753"/>
</dbReference>
<dbReference type="GO" id="GO:0008021">
    <property type="term" value="C:synaptic vesicle"/>
    <property type="evidence" value="ECO:0007669"/>
    <property type="project" value="Ensembl"/>
</dbReference>
<dbReference type="SUPFAM" id="SSF53187">
    <property type="entry name" value="Zn-dependent exopeptidases"/>
    <property type="match status" value="1"/>
</dbReference>
<feature type="region of interest" description="Disordered" evidence="14">
    <location>
        <begin position="1"/>
        <end position="125"/>
    </location>
</feature>
<dbReference type="Gene3D" id="3.40.630.10">
    <property type="entry name" value="Zn peptidases"/>
    <property type="match status" value="1"/>
</dbReference>
<dbReference type="Reactome" id="R-CFA-1251985">
    <property type="pathway name" value="Nuclear signaling by ERBB4"/>
</dbReference>
<dbReference type="Pfam" id="PF05450">
    <property type="entry name" value="Nicastrin"/>
    <property type="match status" value="1"/>
</dbReference>
<dbReference type="OrthoDB" id="755951at2759"/>
<dbReference type="GO" id="GO:0070851">
    <property type="term" value="F:growth factor receptor binding"/>
    <property type="evidence" value="ECO:0007669"/>
    <property type="project" value="Ensembl"/>
</dbReference>
<keyword evidence="6" id="KW-0732">Signal</keyword>
<name>A0A8I3QNM5_CANLF</name>
<dbReference type="CDD" id="cd03881">
    <property type="entry name" value="M28_Nicastrin"/>
    <property type="match status" value="1"/>
</dbReference>
<dbReference type="GO" id="GO:0050673">
    <property type="term" value="P:epithelial cell proliferation"/>
    <property type="evidence" value="ECO:0007669"/>
    <property type="project" value="Ensembl"/>
</dbReference>
<evidence type="ECO:0000256" key="9">
    <source>
        <dbReference type="ARBA" id="ARBA00023136"/>
    </source>
</evidence>
<dbReference type="Reactome" id="R-CFA-193692">
    <property type="pathway name" value="Regulated proteolysis of p75NTR"/>
</dbReference>
<gene>
    <name evidence="17" type="primary">NCSTN</name>
</gene>
<dbReference type="GO" id="GO:0007219">
    <property type="term" value="P:Notch signaling pathway"/>
    <property type="evidence" value="ECO:0007669"/>
    <property type="project" value="UniProtKB-KW"/>
</dbReference>
<keyword evidence="7" id="KW-0914">Notch signaling pathway</keyword>
<dbReference type="GO" id="GO:0042500">
    <property type="term" value="F:aspartic endopeptidase activity, intramembrane cleaving"/>
    <property type="evidence" value="ECO:0007669"/>
    <property type="project" value="Ensembl"/>
</dbReference>
<dbReference type="InterPro" id="IPR041084">
    <property type="entry name" value="Ncstrn_small"/>
</dbReference>
<dbReference type="Reactome" id="R-CFA-9839383">
    <property type="pathway name" value="TGFBR3 PTM regulation"/>
</dbReference>
<feature type="region of interest" description="Disordered" evidence="14">
    <location>
        <begin position="141"/>
        <end position="224"/>
    </location>
</feature>
<feature type="compositionally biased region" description="Low complexity" evidence="14">
    <location>
        <begin position="74"/>
        <end position="87"/>
    </location>
</feature>
<evidence type="ECO:0000256" key="2">
    <source>
        <dbReference type="ARBA" id="ARBA00004358"/>
    </source>
</evidence>
<reference evidence="17" key="1">
    <citation type="submission" date="2020-03" db="EMBL/GenBank/DDBJ databases">
        <title>Long-read based genome assembly of a Labrador retriever dog.</title>
        <authorList>
            <person name="Eory L."/>
            <person name="Zhang W."/>
            <person name="Schoenebeck J."/>
        </authorList>
    </citation>
    <scope>NUCLEOTIDE SEQUENCE [LARGE SCALE GENOMIC DNA]</scope>
    <source>
        <strain evidence="17">Labrador retriever</strain>
    </source>
</reference>
<dbReference type="GO" id="GO:1990926">
    <property type="term" value="P:short-term synaptic potentiation"/>
    <property type="evidence" value="ECO:0007669"/>
    <property type="project" value="Ensembl"/>
</dbReference>
<dbReference type="GO" id="GO:0005764">
    <property type="term" value="C:lysosome"/>
    <property type="evidence" value="ECO:0007669"/>
    <property type="project" value="Ensembl"/>
</dbReference>
<dbReference type="Reactome" id="R-CFA-6798695">
    <property type="pathway name" value="Neutrophil degranulation"/>
</dbReference>
<accession>A0A8I3QNM5</accession>
<comment type="subcellular location">
    <subcellularLocation>
        <location evidence="2">Cytoplasmic vesicle membrane</location>
        <topology evidence="2">Single-pass type I membrane protein</topology>
    </subcellularLocation>
    <subcellularLocation>
        <location evidence="1">Melanosome</location>
    </subcellularLocation>
</comment>
<keyword evidence="12" id="KW-0968">Cytoplasmic vesicle</keyword>
<evidence type="ECO:0000313" key="17">
    <source>
        <dbReference type="Ensembl" id="ENSCAFP00845042596.1"/>
    </source>
</evidence>
<evidence type="ECO:0000256" key="5">
    <source>
        <dbReference type="ARBA" id="ARBA00022692"/>
    </source>
</evidence>
<dbReference type="GO" id="GO:0002262">
    <property type="term" value="P:myeloid cell homeostasis"/>
    <property type="evidence" value="ECO:0007669"/>
    <property type="project" value="Ensembl"/>
</dbReference>
<dbReference type="GO" id="GO:0061133">
    <property type="term" value="F:endopeptidase activator activity"/>
    <property type="evidence" value="ECO:0007669"/>
    <property type="project" value="Ensembl"/>
</dbReference>
<feature type="compositionally biased region" description="Basic and acidic residues" evidence="14">
    <location>
        <begin position="34"/>
        <end position="44"/>
    </location>
</feature>
<dbReference type="GO" id="GO:0031293">
    <property type="term" value="P:membrane protein intracellular domain proteolysis"/>
    <property type="evidence" value="ECO:0007669"/>
    <property type="project" value="Ensembl"/>
</dbReference>
<dbReference type="Proteomes" id="UP000805418">
    <property type="component" value="Chromosome 38"/>
</dbReference>
<keyword evidence="11" id="KW-0325">Glycoprotein</keyword>
<keyword evidence="5 15" id="KW-0812">Transmembrane</keyword>
<dbReference type="GO" id="GO:0030659">
    <property type="term" value="C:cytoplasmic vesicle membrane"/>
    <property type="evidence" value="ECO:0007669"/>
    <property type="project" value="UniProtKB-SubCell"/>
</dbReference>
<dbReference type="PANTHER" id="PTHR21092:SF0">
    <property type="entry name" value="NICASTRIN"/>
    <property type="match status" value="1"/>
</dbReference>
<dbReference type="GO" id="GO:0007220">
    <property type="term" value="P:Notch receptor processing"/>
    <property type="evidence" value="ECO:0000318"/>
    <property type="project" value="GO_Central"/>
</dbReference>
<reference evidence="17" key="2">
    <citation type="submission" date="2025-08" db="UniProtKB">
        <authorList>
            <consortium name="Ensembl"/>
        </authorList>
    </citation>
    <scope>IDENTIFICATION</scope>
    <source>
        <strain evidence="17">Boxer</strain>
    </source>
</reference>
<dbReference type="GO" id="GO:1900271">
    <property type="term" value="P:regulation of long-term synaptic potentiation"/>
    <property type="evidence" value="ECO:0007669"/>
    <property type="project" value="Ensembl"/>
</dbReference>
<dbReference type="GO" id="GO:0034205">
    <property type="term" value="P:amyloid-beta formation"/>
    <property type="evidence" value="ECO:0007669"/>
    <property type="project" value="Ensembl"/>
</dbReference>
<evidence type="ECO:0000256" key="13">
    <source>
        <dbReference type="ARBA" id="ARBA00058029"/>
    </source>
</evidence>
<comment type="function">
    <text evidence="13">Essential subunit of the gamma-secretase complex, an endoprotease complex that catalyzes the intramembrane cleavage of integral membrane proteins such as Notch receptors and APP (amyloid-beta precursor protein). The gamma-secretase complex plays a role in Notch and Wnt signaling cascades and regulation of downstream processes via its role in processing key regulatory proteins, and by regulating cytosolic CTNNB1 levels.</text>
</comment>
<evidence type="ECO:0000256" key="6">
    <source>
        <dbReference type="ARBA" id="ARBA00022729"/>
    </source>
</evidence>
<dbReference type="GeneTree" id="ENSGT00390000014633"/>
<dbReference type="Reactome" id="R-CFA-3928665">
    <property type="pathway name" value="EPH-ephrin mediated repulsion of cells"/>
</dbReference>
<reference evidence="17" key="3">
    <citation type="submission" date="2025-09" db="UniProtKB">
        <authorList>
            <consortium name="Ensembl"/>
        </authorList>
    </citation>
    <scope>IDENTIFICATION</scope>
    <source>
        <strain evidence="17">Boxer</strain>
    </source>
</reference>
<dbReference type="PANTHER" id="PTHR21092">
    <property type="entry name" value="NICASTRIN"/>
    <property type="match status" value="1"/>
</dbReference>
<dbReference type="GO" id="GO:0016485">
    <property type="term" value="P:protein processing"/>
    <property type="evidence" value="ECO:0000318"/>
    <property type="project" value="GO_Central"/>
</dbReference>
<evidence type="ECO:0000256" key="11">
    <source>
        <dbReference type="ARBA" id="ARBA00023180"/>
    </source>
</evidence>
<feature type="compositionally biased region" description="Pro residues" evidence="14">
    <location>
        <begin position="88"/>
        <end position="112"/>
    </location>
</feature>
<dbReference type="GO" id="GO:0051402">
    <property type="term" value="P:neuron apoptotic process"/>
    <property type="evidence" value="ECO:0007669"/>
    <property type="project" value="Ensembl"/>
</dbReference>
<keyword evidence="18" id="KW-1185">Reference proteome</keyword>
<dbReference type="Pfam" id="PF18266">
    <property type="entry name" value="Ncstrn_small"/>
    <property type="match status" value="1"/>
</dbReference>
<feature type="transmembrane region" description="Helical" evidence="15">
    <location>
        <begin position="879"/>
        <end position="899"/>
    </location>
</feature>
<keyword evidence="8 15" id="KW-1133">Transmembrane helix</keyword>
<dbReference type="GO" id="GO:0030534">
    <property type="term" value="P:adult behavior"/>
    <property type="evidence" value="ECO:0007669"/>
    <property type="project" value="Ensembl"/>
</dbReference>
<dbReference type="GO" id="GO:0051117">
    <property type="term" value="F:ATPase binding"/>
    <property type="evidence" value="ECO:0007669"/>
    <property type="project" value="Ensembl"/>
</dbReference>
<dbReference type="GO" id="GO:0042983">
    <property type="term" value="P:amyloid precursor protein biosynthetic process"/>
    <property type="evidence" value="ECO:0007669"/>
    <property type="project" value="Ensembl"/>
</dbReference>
<organism evidence="17 18">
    <name type="scientific">Canis lupus familiaris</name>
    <name type="common">Dog</name>
    <name type="synonym">Canis familiaris</name>
    <dbReference type="NCBI Taxonomy" id="9615"/>
    <lineage>
        <taxon>Eukaryota</taxon>
        <taxon>Metazoa</taxon>
        <taxon>Chordata</taxon>
        <taxon>Craniata</taxon>
        <taxon>Vertebrata</taxon>
        <taxon>Euteleostomi</taxon>
        <taxon>Mammalia</taxon>
        <taxon>Eutheria</taxon>
        <taxon>Laurasiatheria</taxon>
        <taxon>Carnivora</taxon>
        <taxon>Caniformia</taxon>
        <taxon>Canidae</taxon>
        <taxon>Canis</taxon>
    </lineage>
</organism>
<dbReference type="GO" id="GO:0007215">
    <property type="term" value="P:glutamate receptor signaling pathway"/>
    <property type="evidence" value="ECO:0007669"/>
    <property type="project" value="Ensembl"/>
</dbReference>
<sequence length="918" mass="99885">MRAGRLQARSPGPQGPRPAPYIAGSPQGHRRPGRREQSRERRPQEGGPGGSTGGHRGAPGAGRGGLGGQPRAPPGRSGESGSRSPARPARPAPRAPGPARPLSPPATAPRPTPRARSAPGPAPLPLTRALLVSNLVSILQARRGRPPPAPSTSAPLRRGSRKLRRHELPVPGAPTHPTSGPQRRRRPREAGRPEGAGRGGAASARPRGKMAAAGGGSAAGPGSRSPLRLVSFCVLLAGFCRGNSVERKIYISLNKTAPCVRLLNATHQIGCQSSVSGDTGVIHVVEKEEDLQWVLTDGPNPPYVVLLEGALFTRNLMEKLKGRTSRIAGLAVSVAKPSPTAGFSPSVQCPNDGFGVYSNSYGPEFAHCREIQWNPLGDGLAYEDFSFPIFLLEDENETKVIKQCYHDHNLSPNGSVPTFPLCAMQLFSHMHAVISTVTCMRRSSIQSTFSINPEIVCDPLSDYNVWSLLKPINISGALEPDDRVVVAATRLDSRSFFWNVAPGAESAVASFVTQLAAAEALQKAPDVATLPRNVMFVFFQGETFDYIGSSRMVYDMEKGKFPVQLENIDSFVELGQVALRNSLELWMHTDPMSQKNESVQNQVEALLSTLERSGAGVPAVELRRLNQSQPLPPSSLQRFLRARNISGVVLADHSTVFHNRYYQSIYDTAESINVSYPESQSPEEDLNFVTDTAKALADVATVVGRALYQLAGGTNFSDTIQADPRTVTRLLYGFLVRANNSWFQSILRQDLRSYLGDGPLQHYIAVSSPTNTTYVVQYALANLTGQVVDLTREQCQDPSKVPNENKDLYEYAWVQGPLNSNETDRLPHCVRSTARLARALSPAFELRQWGSTEYSTWTESRWKDIRARIFLIASRELEFITLMVGFGILVFSLVVTYCINAKADVLFIAPREPGAVSY</sequence>
<evidence type="ECO:0000256" key="15">
    <source>
        <dbReference type="SAM" id="Phobius"/>
    </source>
</evidence>
<evidence type="ECO:0000256" key="10">
    <source>
        <dbReference type="ARBA" id="ARBA00023157"/>
    </source>
</evidence>
<dbReference type="GO" id="GO:0007212">
    <property type="term" value="P:G protein-coupled dopamine receptor signaling pathway"/>
    <property type="evidence" value="ECO:0007669"/>
    <property type="project" value="Ensembl"/>
</dbReference>
<dbReference type="FunFam" id="3.40.630.10:FF:000030">
    <property type="entry name" value="nicastrin"/>
    <property type="match status" value="1"/>
</dbReference>
<dbReference type="GO" id="GO:0007611">
    <property type="term" value="P:learning or memory"/>
    <property type="evidence" value="ECO:0007669"/>
    <property type="project" value="Ensembl"/>
</dbReference>
<feature type="compositionally biased region" description="Gly residues" evidence="14">
    <location>
        <begin position="46"/>
        <end position="68"/>
    </location>
</feature>
<feature type="domain" description="Nicastrin small lobe" evidence="16">
    <location>
        <begin position="258"/>
        <end position="432"/>
    </location>
</feature>
<evidence type="ECO:0000256" key="3">
    <source>
        <dbReference type="ARBA" id="ARBA00007717"/>
    </source>
</evidence>
<dbReference type="GO" id="GO:0070765">
    <property type="term" value="C:gamma-secretase complex"/>
    <property type="evidence" value="ECO:0007669"/>
    <property type="project" value="Ensembl"/>
</dbReference>
<dbReference type="GO" id="GO:0030674">
    <property type="term" value="F:protein-macromolecule adaptor activity"/>
    <property type="evidence" value="ECO:0007669"/>
    <property type="project" value="Ensembl"/>
</dbReference>
<dbReference type="InterPro" id="IPR008710">
    <property type="entry name" value="Nicastrin"/>
</dbReference>
<dbReference type="GO" id="GO:0006509">
    <property type="term" value="P:membrane protein ectodomain proteolysis"/>
    <property type="evidence" value="ECO:0007669"/>
    <property type="project" value="Ensembl"/>
</dbReference>
<keyword evidence="10" id="KW-1015">Disulfide bond</keyword>
<protein>
    <recommendedName>
        <fullName evidence="4">Nicastrin</fullName>
    </recommendedName>
</protein>